<dbReference type="SMART" id="SM00028">
    <property type="entry name" value="TPR"/>
    <property type="match status" value="5"/>
</dbReference>
<dbReference type="EMBL" id="FNAC01000031">
    <property type="protein sequence ID" value="SDD46261.1"/>
    <property type="molecule type" value="Genomic_DNA"/>
</dbReference>
<organism evidence="4 5">
    <name type="scientific">Algoriphagus faecimaris</name>
    <dbReference type="NCBI Taxonomy" id="686796"/>
    <lineage>
        <taxon>Bacteria</taxon>
        <taxon>Pseudomonadati</taxon>
        <taxon>Bacteroidota</taxon>
        <taxon>Cytophagia</taxon>
        <taxon>Cytophagales</taxon>
        <taxon>Cyclobacteriaceae</taxon>
        <taxon>Algoriphagus</taxon>
    </lineage>
</organism>
<gene>
    <name evidence="4" type="ORF">SAMN04488104_103123</name>
</gene>
<dbReference type="SUPFAM" id="SSF48452">
    <property type="entry name" value="TPR-like"/>
    <property type="match status" value="1"/>
</dbReference>
<dbReference type="STRING" id="686796.SAMN04488104_103123"/>
<dbReference type="PANTHER" id="PTHR10098">
    <property type="entry name" value="RAPSYN-RELATED"/>
    <property type="match status" value="1"/>
</dbReference>
<accession>A0A1G6UYB6</accession>
<protein>
    <submittedName>
        <fullName evidence="4">Tetratricopeptide repeat-containing protein</fullName>
    </submittedName>
</protein>
<evidence type="ECO:0000259" key="3">
    <source>
        <dbReference type="Pfam" id="PF12770"/>
    </source>
</evidence>
<evidence type="ECO:0000313" key="4">
    <source>
        <dbReference type="EMBL" id="SDD46261.1"/>
    </source>
</evidence>
<keyword evidence="5" id="KW-1185">Reference proteome</keyword>
<evidence type="ECO:0000256" key="2">
    <source>
        <dbReference type="SAM" id="SignalP"/>
    </source>
</evidence>
<keyword evidence="1" id="KW-0472">Membrane</keyword>
<keyword evidence="2" id="KW-0732">Signal</keyword>
<keyword evidence="1" id="KW-1133">Transmembrane helix</keyword>
<dbReference type="Proteomes" id="UP000199060">
    <property type="component" value="Unassembled WGS sequence"/>
</dbReference>
<dbReference type="Pfam" id="PF13181">
    <property type="entry name" value="TPR_8"/>
    <property type="match status" value="1"/>
</dbReference>
<dbReference type="InterPro" id="IPR011990">
    <property type="entry name" value="TPR-like_helical_dom_sf"/>
</dbReference>
<dbReference type="InterPro" id="IPR024983">
    <property type="entry name" value="CHAT_dom"/>
</dbReference>
<evidence type="ECO:0000313" key="5">
    <source>
        <dbReference type="Proteomes" id="UP000199060"/>
    </source>
</evidence>
<proteinExistence type="predicted"/>
<feature type="signal peptide" evidence="2">
    <location>
        <begin position="1"/>
        <end position="22"/>
    </location>
</feature>
<sequence length="913" mass="105174">MPRKILSFLIFCFFFAPFEGFAFQSVQKLKEANRLYNLASPTEEDDQRAIAIYQEVLQYAPEVEDAEEYVLASERLGNLLLVYGNTEEGSSAYRKAIQIARAYRLPDSLIYNSHLYLGESLFSLSKLDSSIYHLNQAERIQSSLTGATQEERLFNALGVYYFETGNYYRSIAYFSRAESYISGAGGEYERYARYSFLSNKASALYHLEQYDSARRIYEKLLDWDINTDQVNLNLANTFLKEENSQNALSVLDRVDSEEVRSSLSYLNLLTKAYLQNDNQQLAHQNLKRTSDVLDSLGLRRKNYQKGVYYGLLGQYHEQKGDLNRALKSYHQGIIELHPTFTNSDLFSNPENFELGMSSISLFEMQAFKAKAAWKLYAESGDLQWYSLGKETYQSAFELANYIGQKFDNDEARVFLGDQVLSAYREGIAFLFSYSDLAVDRIQLAFEWAEQSKANALRINKNRQVQRAEAAIPLAMREEENNLLYAISRVYEELFSSENPERQEELEDKYNELQVSLSRLREKQNDFLVETNLETSQNFNSILEGIPDDLTILSFFEGKSRLYLFKFYQGVLEGKQVDFDYLDLKKLSQWRVEMQKLPAGVRYQTPEYLISFSSLLFKDWTDNLRKDARLMIIPHGRFGGLPFEAFPYQEGFLIEEHPVIYQLSAFQIVPSENLKFKLDEVVGFAPFSVDEPAYSSELDMLYGSAEELSQFSGKQYLGREATIARFMEQCQNARFLHLATHAKAFPDDPDASFIAFYPENQNFRLFSKELSFQQFDNLELVYLSACETGGGQLSESEGAISLARSFMLAGSKQVVTTLWLTEDRVASYLSQKFYKRLASGQTASQALQTAKLELLSDPEMAQFRHPAFWSNTILIGQVEKERRSNSWFWGLGIVISLIVIFYLGRRKKEYSLSN</sequence>
<dbReference type="RefSeq" id="WP_087940301.1">
    <property type="nucleotide sequence ID" value="NZ_FNAC01000031.1"/>
</dbReference>
<feature type="domain" description="CHAT" evidence="3">
    <location>
        <begin position="627"/>
        <end position="876"/>
    </location>
</feature>
<dbReference type="InterPro" id="IPR019734">
    <property type="entry name" value="TPR_rpt"/>
</dbReference>
<dbReference type="AlphaFoldDB" id="A0A1G6UYB6"/>
<evidence type="ECO:0000256" key="1">
    <source>
        <dbReference type="SAM" id="Phobius"/>
    </source>
</evidence>
<name>A0A1G6UYB6_9BACT</name>
<feature type="chain" id="PRO_5011643399" evidence="2">
    <location>
        <begin position="23"/>
        <end position="913"/>
    </location>
</feature>
<dbReference type="PANTHER" id="PTHR10098:SF108">
    <property type="entry name" value="TETRATRICOPEPTIDE REPEAT PROTEIN 28"/>
    <property type="match status" value="1"/>
</dbReference>
<keyword evidence="1" id="KW-0812">Transmembrane</keyword>
<reference evidence="5" key="1">
    <citation type="submission" date="2016-10" db="EMBL/GenBank/DDBJ databases">
        <authorList>
            <person name="Varghese N."/>
            <person name="Submissions S."/>
        </authorList>
    </citation>
    <scope>NUCLEOTIDE SEQUENCE [LARGE SCALE GENOMIC DNA]</scope>
    <source>
        <strain evidence="5">DSM 23095</strain>
    </source>
</reference>
<dbReference type="OrthoDB" id="9771112at2"/>
<dbReference type="Pfam" id="PF12770">
    <property type="entry name" value="CHAT"/>
    <property type="match status" value="1"/>
</dbReference>
<feature type="transmembrane region" description="Helical" evidence="1">
    <location>
        <begin position="886"/>
        <end position="903"/>
    </location>
</feature>
<dbReference type="Gene3D" id="1.25.40.10">
    <property type="entry name" value="Tetratricopeptide repeat domain"/>
    <property type="match status" value="2"/>
</dbReference>